<dbReference type="Proteomes" id="UP000237000">
    <property type="component" value="Unassembled WGS sequence"/>
</dbReference>
<dbReference type="GO" id="GO:0032259">
    <property type="term" value="P:methylation"/>
    <property type="evidence" value="ECO:0007669"/>
    <property type="project" value="UniProtKB-KW"/>
</dbReference>
<dbReference type="EMBL" id="JXTC01001010">
    <property type="protein sequence ID" value="PON33486.1"/>
    <property type="molecule type" value="Genomic_DNA"/>
</dbReference>
<proteinExistence type="predicted"/>
<dbReference type="GO" id="GO:0008168">
    <property type="term" value="F:methyltransferase activity"/>
    <property type="evidence" value="ECO:0007669"/>
    <property type="project" value="UniProtKB-KW"/>
</dbReference>
<keyword evidence="1" id="KW-0808">Transferase</keyword>
<gene>
    <name evidence="1" type="ORF">TorRG33x02_354910</name>
</gene>
<name>A0A2P5AAC7_TREOI</name>
<organism evidence="1 2">
    <name type="scientific">Trema orientale</name>
    <name type="common">Charcoal tree</name>
    <name type="synonym">Celtis orientalis</name>
    <dbReference type="NCBI Taxonomy" id="63057"/>
    <lineage>
        <taxon>Eukaryota</taxon>
        <taxon>Viridiplantae</taxon>
        <taxon>Streptophyta</taxon>
        <taxon>Embryophyta</taxon>
        <taxon>Tracheophyta</taxon>
        <taxon>Spermatophyta</taxon>
        <taxon>Magnoliopsida</taxon>
        <taxon>eudicotyledons</taxon>
        <taxon>Gunneridae</taxon>
        <taxon>Pentapetalae</taxon>
        <taxon>rosids</taxon>
        <taxon>fabids</taxon>
        <taxon>Rosales</taxon>
        <taxon>Cannabaceae</taxon>
        <taxon>Trema</taxon>
    </lineage>
</organism>
<evidence type="ECO:0000313" key="2">
    <source>
        <dbReference type="Proteomes" id="UP000237000"/>
    </source>
</evidence>
<sequence length="128" mass="14389">MAFVVPGPTGTPHSEAFFNKTLEIRGSCLVDMANMHILHLPKKWKHAVKQNGSFRIMEHLHQEEQQPEALASTPRAGLEGILKEHFGFGEEILGQLHDLVCKKFGQQSSTLLETSENAMNLFVLLKRI</sequence>
<evidence type="ECO:0000313" key="1">
    <source>
        <dbReference type="EMBL" id="PON33486.1"/>
    </source>
</evidence>
<comment type="caution">
    <text evidence="1">The sequence shown here is derived from an EMBL/GenBank/DDBJ whole genome shotgun (WGS) entry which is preliminary data.</text>
</comment>
<reference evidence="2" key="1">
    <citation type="submission" date="2016-06" db="EMBL/GenBank/DDBJ databases">
        <title>Parallel loss of symbiosis genes in relatives of nitrogen-fixing non-legume Parasponia.</title>
        <authorList>
            <person name="Van Velzen R."/>
            <person name="Holmer R."/>
            <person name="Bu F."/>
            <person name="Rutten L."/>
            <person name="Van Zeijl A."/>
            <person name="Liu W."/>
            <person name="Santuari L."/>
            <person name="Cao Q."/>
            <person name="Sharma T."/>
            <person name="Shen D."/>
            <person name="Roswanjaya Y."/>
            <person name="Wardhani T."/>
            <person name="Kalhor M.S."/>
            <person name="Jansen J."/>
            <person name="Van den Hoogen J."/>
            <person name="Gungor B."/>
            <person name="Hartog M."/>
            <person name="Hontelez J."/>
            <person name="Verver J."/>
            <person name="Yang W.-C."/>
            <person name="Schijlen E."/>
            <person name="Repin R."/>
            <person name="Schilthuizen M."/>
            <person name="Schranz E."/>
            <person name="Heidstra R."/>
            <person name="Miyata K."/>
            <person name="Fedorova E."/>
            <person name="Kohlen W."/>
            <person name="Bisseling T."/>
            <person name="Smit S."/>
            <person name="Geurts R."/>
        </authorList>
    </citation>
    <scope>NUCLEOTIDE SEQUENCE [LARGE SCALE GENOMIC DNA]</scope>
    <source>
        <strain evidence="2">cv. RG33-2</strain>
    </source>
</reference>
<keyword evidence="2" id="KW-1185">Reference proteome</keyword>
<keyword evidence="1" id="KW-0489">Methyltransferase</keyword>
<dbReference type="InParanoid" id="A0A2P5AAC7"/>
<dbReference type="AlphaFoldDB" id="A0A2P5AAC7"/>
<accession>A0A2P5AAC7</accession>
<protein>
    <submittedName>
        <fullName evidence="1">SAM dependent carboxyl methyltransferase</fullName>
    </submittedName>
</protein>